<dbReference type="FunFam" id="3.40.309.10:FF:000025">
    <property type="entry name" value="Aldehyde dehydrogenase"/>
    <property type="match status" value="1"/>
</dbReference>
<dbReference type="GO" id="GO:0005737">
    <property type="term" value="C:cytoplasm"/>
    <property type="evidence" value="ECO:0007669"/>
    <property type="project" value="TreeGrafter"/>
</dbReference>
<feature type="active site" evidence="5 6">
    <location>
        <position position="226"/>
    </location>
</feature>
<sequence length="515" mass="57708">MYGSMLTNALPDVKKQDIAADVQALRASFATGATKDLATRRSLLQQLNKMVKEGEPLLQEALWKDLHKNPVESYMSEIALVYQEIQDHLDHLEDWASPERVSTSIPNLPGFSYINRDPFGVCCIIGTWNYPVNLLLMPLVSCLAAGNCALLRLPGDDTAMHTNNALIMLLDKYMDKRYVRYVYVGVPETKEMLSHQFDLIFATGGCFLGKIVARAAAEFLTPVVLELGGKSPTIVDDTADLEIAARRITWGAFTNAGQTCVRPDYLLVDEKIGDQLVKLIEKNIVKFFGEDAQKSDSYGRVINRRSFDRLAKLLVNDKARITFGGKTDEKEHYVEPTLLNFKTDFAAFKGSAVMSDELFGPVLPIYYYNSGNLTSAIEFINERPKPLALYLYSTRSEHKRRVAKETSSGSMVINDCMMQLANAHLPFGGVGNSGMGAYHGKHSFDTFSHKKAVLYKYSALDLQQRYQPYTAAGERVMRVVLYPFSRRFWNSLKFVGFAIVVAAIAIAIKQSTRRH</sequence>
<dbReference type="Gene3D" id="3.40.605.10">
    <property type="entry name" value="Aldehyde Dehydrogenase, Chain A, domain 1"/>
    <property type="match status" value="1"/>
</dbReference>
<dbReference type="InterPro" id="IPR016163">
    <property type="entry name" value="Ald_DH_C"/>
</dbReference>
<name>A0AAV2YM33_9STRA</name>
<feature type="active site" evidence="5">
    <location>
        <position position="260"/>
    </location>
</feature>
<dbReference type="PIRSF" id="PIRSF036492">
    <property type="entry name" value="ALDH"/>
    <property type="match status" value="1"/>
</dbReference>
<evidence type="ECO:0000313" key="11">
    <source>
        <dbReference type="Proteomes" id="UP001146120"/>
    </source>
</evidence>
<evidence type="ECO:0000313" key="10">
    <source>
        <dbReference type="EMBL" id="DAZ95672.1"/>
    </source>
</evidence>
<gene>
    <name evidence="10" type="ORF">N0F65_002469</name>
</gene>
<keyword evidence="2 4" id="KW-0560">Oxidoreductase</keyword>
<dbReference type="Pfam" id="PF00171">
    <property type="entry name" value="Aldedh"/>
    <property type="match status" value="1"/>
</dbReference>
<evidence type="ECO:0000256" key="4">
    <source>
        <dbReference type="PIRNR" id="PIRNR036492"/>
    </source>
</evidence>
<keyword evidence="11" id="KW-1185">Reference proteome</keyword>
<dbReference type="GO" id="GO:0004029">
    <property type="term" value="F:aldehyde dehydrogenase (NAD+) activity"/>
    <property type="evidence" value="ECO:0007669"/>
    <property type="project" value="TreeGrafter"/>
</dbReference>
<keyword evidence="8" id="KW-0472">Membrane</keyword>
<evidence type="ECO:0000259" key="9">
    <source>
        <dbReference type="Pfam" id="PF00171"/>
    </source>
</evidence>
<organism evidence="10 11">
    <name type="scientific">Lagenidium giganteum</name>
    <dbReference type="NCBI Taxonomy" id="4803"/>
    <lineage>
        <taxon>Eukaryota</taxon>
        <taxon>Sar</taxon>
        <taxon>Stramenopiles</taxon>
        <taxon>Oomycota</taxon>
        <taxon>Peronosporomycetes</taxon>
        <taxon>Pythiales</taxon>
        <taxon>Pythiaceae</taxon>
    </lineage>
</organism>
<accession>A0AAV2YM33</accession>
<dbReference type="SUPFAM" id="SSF53720">
    <property type="entry name" value="ALDH-like"/>
    <property type="match status" value="1"/>
</dbReference>
<keyword evidence="8" id="KW-1133">Transmembrane helix</keyword>
<reference evidence="10" key="1">
    <citation type="submission" date="2022-11" db="EMBL/GenBank/DDBJ databases">
        <authorList>
            <person name="Morgan W.R."/>
            <person name="Tartar A."/>
        </authorList>
    </citation>
    <scope>NUCLEOTIDE SEQUENCE</scope>
    <source>
        <strain evidence="10">ARSEF 373</strain>
    </source>
</reference>
<evidence type="ECO:0000256" key="6">
    <source>
        <dbReference type="PROSITE-ProRule" id="PRU10007"/>
    </source>
</evidence>
<feature type="domain" description="Aldehyde dehydrogenase" evidence="9">
    <location>
        <begin position="10"/>
        <end position="453"/>
    </location>
</feature>
<keyword evidence="8" id="KW-0812">Transmembrane</keyword>
<comment type="similarity">
    <text evidence="1 4 7">Belongs to the aldehyde dehydrogenase family.</text>
</comment>
<dbReference type="CDD" id="cd07087">
    <property type="entry name" value="ALDH_F3-13-14_CALDH-like"/>
    <property type="match status" value="1"/>
</dbReference>
<protein>
    <recommendedName>
        <fullName evidence="4">Aldehyde dehydrogenase</fullName>
    </recommendedName>
</protein>
<evidence type="ECO:0000256" key="1">
    <source>
        <dbReference type="ARBA" id="ARBA00009986"/>
    </source>
</evidence>
<dbReference type="FunFam" id="3.40.605.10:FF:000004">
    <property type="entry name" value="Aldehyde dehydrogenase"/>
    <property type="match status" value="1"/>
</dbReference>
<evidence type="ECO:0000256" key="8">
    <source>
        <dbReference type="SAM" id="Phobius"/>
    </source>
</evidence>
<evidence type="ECO:0000256" key="7">
    <source>
        <dbReference type="RuleBase" id="RU003345"/>
    </source>
</evidence>
<reference evidence="10" key="2">
    <citation type="journal article" date="2023" name="Microbiol Resour">
        <title>Decontamination and Annotation of the Draft Genome Sequence of the Oomycete Lagenidium giganteum ARSEF 373.</title>
        <authorList>
            <person name="Morgan W.R."/>
            <person name="Tartar A."/>
        </authorList>
    </citation>
    <scope>NUCLEOTIDE SEQUENCE</scope>
    <source>
        <strain evidence="10">ARSEF 373</strain>
    </source>
</reference>
<dbReference type="InterPro" id="IPR016162">
    <property type="entry name" value="Ald_DH_N"/>
</dbReference>
<dbReference type="GO" id="GO:0006081">
    <property type="term" value="P:aldehyde metabolic process"/>
    <property type="evidence" value="ECO:0007669"/>
    <property type="project" value="InterPro"/>
</dbReference>
<dbReference type="PANTHER" id="PTHR43570:SF16">
    <property type="entry name" value="ALDEHYDE DEHYDROGENASE TYPE III, ISOFORM Q"/>
    <property type="match status" value="1"/>
</dbReference>
<dbReference type="EMBL" id="DAKRPA010000195">
    <property type="protein sequence ID" value="DAZ95672.1"/>
    <property type="molecule type" value="Genomic_DNA"/>
</dbReference>
<dbReference type="PROSITE" id="PS00687">
    <property type="entry name" value="ALDEHYDE_DEHYDR_GLU"/>
    <property type="match status" value="1"/>
</dbReference>
<dbReference type="Proteomes" id="UP001146120">
    <property type="component" value="Unassembled WGS sequence"/>
</dbReference>
<dbReference type="AlphaFoldDB" id="A0AAV2YM33"/>
<evidence type="ECO:0000256" key="5">
    <source>
        <dbReference type="PIRSR" id="PIRSR036492-1"/>
    </source>
</evidence>
<evidence type="ECO:0000256" key="2">
    <source>
        <dbReference type="ARBA" id="ARBA00023002"/>
    </source>
</evidence>
<dbReference type="Gene3D" id="3.40.309.10">
    <property type="entry name" value="Aldehyde Dehydrogenase, Chain A, domain 2"/>
    <property type="match status" value="1"/>
</dbReference>
<dbReference type="PANTHER" id="PTHR43570">
    <property type="entry name" value="ALDEHYDE DEHYDROGENASE"/>
    <property type="match status" value="1"/>
</dbReference>
<dbReference type="InterPro" id="IPR029510">
    <property type="entry name" value="Ald_DH_CS_GLU"/>
</dbReference>
<comment type="caution">
    <text evidence="10">The sequence shown here is derived from an EMBL/GenBank/DDBJ whole genome shotgun (WGS) entry which is preliminary data.</text>
</comment>
<evidence type="ECO:0000256" key="3">
    <source>
        <dbReference type="ARBA" id="ARBA00023027"/>
    </source>
</evidence>
<dbReference type="InterPro" id="IPR015590">
    <property type="entry name" value="Aldehyde_DH_dom"/>
</dbReference>
<feature type="transmembrane region" description="Helical" evidence="8">
    <location>
        <begin position="488"/>
        <end position="508"/>
    </location>
</feature>
<proteinExistence type="inferred from homology"/>
<keyword evidence="3" id="KW-0520">NAD</keyword>
<dbReference type="InterPro" id="IPR016161">
    <property type="entry name" value="Ald_DH/histidinol_DH"/>
</dbReference>
<dbReference type="InterPro" id="IPR012394">
    <property type="entry name" value="Aldehyde_DH_NAD(P)"/>
</dbReference>